<keyword evidence="6" id="KW-0539">Nucleus</keyword>
<dbReference type="AlphaFoldDB" id="A0A9Q1GPC8"/>
<evidence type="ECO:0000256" key="2">
    <source>
        <dbReference type="ARBA" id="ARBA00022618"/>
    </source>
</evidence>
<dbReference type="PANTHER" id="PTHR12663:SF50">
    <property type="entry name" value="SISTER CHROMATID COHESION PROTEIN PDS5 HOMOLOG B"/>
    <property type="match status" value="1"/>
</dbReference>
<evidence type="ECO:0000256" key="8">
    <source>
        <dbReference type="SAM" id="MobiDB-lite"/>
    </source>
</evidence>
<dbReference type="GO" id="GO:0051301">
    <property type="term" value="P:cell division"/>
    <property type="evidence" value="ECO:0007669"/>
    <property type="project" value="UniProtKB-KW"/>
</dbReference>
<dbReference type="PANTHER" id="PTHR12663">
    <property type="entry name" value="ANDROGEN INDUCED INHIBITOR OF PROLIFERATION AS3 / PDS5-RELATED"/>
    <property type="match status" value="1"/>
</dbReference>
<organism evidence="9 10">
    <name type="scientific">Carnegiea gigantea</name>
    <dbReference type="NCBI Taxonomy" id="171969"/>
    <lineage>
        <taxon>Eukaryota</taxon>
        <taxon>Viridiplantae</taxon>
        <taxon>Streptophyta</taxon>
        <taxon>Embryophyta</taxon>
        <taxon>Tracheophyta</taxon>
        <taxon>Spermatophyta</taxon>
        <taxon>Magnoliopsida</taxon>
        <taxon>eudicotyledons</taxon>
        <taxon>Gunneridae</taxon>
        <taxon>Pentapetalae</taxon>
        <taxon>Caryophyllales</taxon>
        <taxon>Cactineae</taxon>
        <taxon>Cactaceae</taxon>
        <taxon>Cactoideae</taxon>
        <taxon>Echinocereeae</taxon>
        <taxon>Carnegiea</taxon>
    </lineage>
</organism>
<dbReference type="InterPro" id="IPR011989">
    <property type="entry name" value="ARM-like"/>
</dbReference>
<comment type="caution">
    <text evidence="9">The sequence shown here is derived from an EMBL/GenBank/DDBJ whole genome shotgun (WGS) entry which is preliminary data.</text>
</comment>
<dbReference type="InterPro" id="IPR039776">
    <property type="entry name" value="Pds5"/>
</dbReference>
<accession>A0A9Q1GPC8</accession>
<dbReference type="Gene3D" id="1.25.10.10">
    <property type="entry name" value="Leucine-rich Repeat Variant"/>
    <property type="match status" value="1"/>
</dbReference>
<reference evidence="9" key="1">
    <citation type="submission" date="2022-04" db="EMBL/GenBank/DDBJ databases">
        <title>Carnegiea gigantea Genome sequencing and assembly v2.</title>
        <authorList>
            <person name="Copetti D."/>
            <person name="Sanderson M.J."/>
            <person name="Burquez A."/>
            <person name="Wojciechowski M.F."/>
        </authorList>
    </citation>
    <scope>NUCLEOTIDE SEQUENCE</scope>
    <source>
        <strain evidence="9">SGP5-SGP5p</strain>
        <tissue evidence="9">Aerial part</tissue>
    </source>
</reference>
<keyword evidence="2" id="KW-0132">Cell division</keyword>
<keyword evidence="4" id="KW-0498">Mitosis</keyword>
<sequence length="813" mass="91916">MNPAKTLESPHSSRSDWIPMATAPEKLVADIGKQLAQQTRPTIDFLVKKLSQAARALSKLDQLSSLKSSIRPLAQYLVEHDLLHHKDKGVKLQVAICFCEIIRILAPDPSFEDKTFKDIFELFIGMFMELANIRSANFERIVKILDTIATLECCRHMLDLGCDDLILKMFKVFFSVISDKHQPNVINGMLSIMSLILNEEDTPQPLLEVILQNLRSRAEGPAPASYLLAVSLVRSSAEKIKPAICGFLTSCILDRENVRSELKESYHEIIFEIFQCAPNMLCAITPNLVQELVTDQVDVRIKCVNLIGKLLMLAKDIHEHHNLFVELLKRFSDKSAEVRVSVIHAVKSSYMANPSGVESHKILSSLEARLLDFDASVRTEAVTVVCDLAKFNLKNFPEGLIARSMDRLRDKMTSVRKEALRKLLEVYHDYCIKCFDGQMMLNECYEQIPCKILMLSFDKNLKEFRLASFSPESGSSLDLLTRMHNRNINLFVGLLRPQSLELLLAENLFPSSLSAEQRTRHWIYLYSLFTPAHNKALNSILCQKRRRVPGSDLYPNSGQAEPTGRAQAGKMDLTGETGWGIGPEEMNMRMKKSFTQISAAFLNADKAEESFANLNEQKDNGVFDLLLQLLHEPAFSHAKILRDEFLKKIGEKHPHFEFLEALSLKCSNSIFGSEHVQYILNHVSASSCTDNHEEGCSVNLLSVRFLALTLSNQRLRFFNQDISRNFPLLFRGSEHQLKLLILEDDLPLHLKLIQILANVGSCISMKISEIYPLLERLCLEGTRAQAKYAVSVIAALVGPSEQFLVEDLCQVHM</sequence>
<evidence type="ECO:0000313" key="9">
    <source>
        <dbReference type="EMBL" id="KAJ8424421.1"/>
    </source>
</evidence>
<evidence type="ECO:0000256" key="5">
    <source>
        <dbReference type="ARBA" id="ARBA00023204"/>
    </source>
</evidence>
<keyword evidence="7" id="KW-0131">Cell cycle</keyword>
<keyword evidence="5" id="KW-0234">DNA repair</keyword>
<protein>
    <submittedName>
        <fullName evidence="9">Uncharacterized protein</fullName>
    </submittedName>
</protein>
<dbReference type="GO" id="GO:0035825">
    <property type="term" value="P:homologous recombination"/>
    <property type="evidence" value="ECO:0007669"/>
    <property type="project" value="UniProtKB-ARBA"/>
</dbReference>
<evidence type="ECO:0000313" key="10">
    <source>
        <dbReference type="Proteomes" id="UP001153076"/>
    </source>
</evidence>
<dbReference type="Proteomes" id="UP001153076">
    <property type="component" value="Unassembled WGS sequence"/>
</dbReference>
<dbReference type="EMBL" id="JAKOGI010001682">
    <property type="protein sequence ID" value="KAJ8424421.1"/>
    <property type="molecule type" value="Genomic_DNA"/>
</dbReference>
<proteinExistence type="predicted"/>
<dbReference type="Pfam" id="PF20168">
    <property type="entry name" value="PDS5"/>
    <property type="match status" value="1"/>
</dbReference>
<keyword evidence="3" id="KW-0227">DNA damage</keyword>
<dbReference type="InterPro" id="IPR016024">
    <property type="entry name" value="ARM-type_fold"/>
</dbReference>
<dbReference type="SUPFAM" id="SSF48371">
    <property type="entry name" value="ARM repeat"/>
    <property type="match status" value="1"/>
</dbReference>
<feature type="region of interest" description="Disordered" evidence="8">
    <location>
        <begin position="551"/>
        <end position="573"/>
    </location>
</feature>
<keyword evidence="10" id="KW-1185">Reference proteome</keyword>
<dbReference type="GO" id="GO:0005634">
    <property type="term" value="C:nucleus"/>
    <property type="evidence" value="ECO:0007669"/>
    <property type="project" value="UniProtKB-SubCell"/>
</dbReference>
<dbReference type="GO" id="GO:0000785">
    <property type="term" value="C:chromatin"/>
    <property type="evidence" value="ECO:0007669"/>
    <property type="project" value="TreeGrafter"/>
</dbReference>
<evidence type="ECO:0000256" key="4">
    <source>
        <dbReference type="ARBA" id="ARBA00022776"/>
    </source>
</evidence>
<dbReference type="CDD" id="cd19953">
    <property type="entry name" value="PDS5"/>
    <property type="match status" value="1"/>
</dbReference>
<dbReference type="OrthoDB" id="200660at2759"/>
<evidence type="ECO:0000256" key="6">
    <source>
        <dbReference type="ARBA" id="ARBA00023242"/>
    </source>
</evidence>
<comment type="subcellular location">
    <subcellularLocation>
        <location evidence="1">Nucleus</location>
    </subcellularLocation>
</comment>
<gene>
    <name evidence="9" type="ORF">Cgig2_033652</name>
</gene>
<dbReference type="GO" id="GO:0006281">
    <property type="term" value="P:DNA repair"/>
    <property type="evidence" value="ECO:0007669"/>
    <property type="project" value="UniProtKB-KW"/>
</dbReference>
<evidence type="ECO:0000256" key="1">
    <source>
        <dbReference type="ARBA" id="ARBA00004123"/>
    </source>
</evidence>
<evidence type="ECO:0000256" key="3">
    <source>
        <dbReference type="ARBA" id="ARBA00022763"/>
    </source>
</evidence>
<name>A0A9Q1GPC8_9CARY</name>
<dbReference type="GO" id="GO:0007064">
    <property type="term" value="P:mitotic sister chromatid cohesion"/>
    <property type="evidence" value="ECO:0007669"/>
    <property type="project" value="InterPro"/>
</dbReference>
<evidence type="ECO:0000256" key="7">
    <source>
        <dbReference type="ARBA" id="ARBA00023306"/>
    </source>
</evidence>